<evidence type="ECO:0000256" key="1">
    <source>
        <dbReference type="SAM" id="MobiDB-lite"/>
    </source>
</evidence>
<evidence type="ECO:0000313" key="3">
    <source>
        <dbReference type="Proteomes" id="UP000240838"/>
    </source>
</evidence>
<protein>
    <submittedName>
        <fullName evidence="2">Uncharacterized protein</fullName>
    </submittedName>
</protein>
<comment type="caution">
    <text evidence="2">The sequence shown here is derived from an EMBL/GenBank/DDBJ whole genome shotgun (WGS) entry which is preliminary data.</text>
</comment>
<reference evidence="2 3" key="1">
    <citation type="submission" date="2017-04" db="EMBL/GenBank/DDBJ databases">
        <title>Novel microbial lineages endemic to geothermal iron-oxide mats fill important gaps in the evolutionary history of Archaea.</title>
        <authorList>
            <person name="Jay Z.J."/>
            <person name="Beam J.P."/>
            <person name="Dlakic M."/>
            <person name="Rusch D.B."/>
            <person name="Kozubal M.A."/>
            <person name="Inskeep W.P."/>
        </authorList>
    </citation>
    <scope>NUCLEOTIDE SEQUENCE [LARGE SCALE GENOMIC DNA]</scope>
    <source>
        <strain evidence="2">OSP_B</strain>
    </source>
</reference>
<organism evidence="2 3">
    <name type="scientific">Candidatus Marsarchaeota G1 archaeon OSP_B</name>
    <dbReference type="NCBI Taxonomy" id="1978153"/>
    <lineage>
        <taxon>Archaea</taxon>
        <taxon>Candidatus Marsarchaeota</taxon>
        <taxon>Candidatus Marsarchaeota group 1</taxon>
    </lineage>
</organism>
<dbReference type="EMBL" id="NEXA01000028">
    <property type="protein sequence ID" value="PSN95199.1"/>
    <property type="molecule type" value="Genomic_DNA"/>
</dbReference>
<feature type="compositionally biased region" description="Basic residues" evidence="1">
    <location>
        <begin position="23"/>
        <end position="33"/>
    </location>
</feature>
<name>A0A2R6B979_9ARCH</name>
<evidence type="ECO:0000313" key="2">
    <source>
        <dbReference type="EMBL" id="PSN95199.1"/>
    </source>
</evidence>
<dbReference type="AlphaFoldDB" id="A0A2R6B979"/>
<proteinExistence type="predicted"/>
<feature type="region of interest" description="Disordered" evidence="1">
    <location>
        <begin position="1"/>
        <end position="33"/>
    </location>
</feature>
<dbReference type="Proteomes" id="UP000240838">
    <property type="component" value="Unassembled WGS sequence"/>
</dbReference>
<accession>A0A2R6B979</accession>
<feature type="non-terminal residue" evidence="2">
    <location>
        <position position="106"/>
    </location>
</feature>
<gene>
    <name evidence="2" type="ORF">B9P99_01245</name>
</gene>
<sequence>MEHNKSDTPIARWSGSFNQLKNTTKHKTKRSARIVKRKREGFFGSGLSPSGYACSISKLAPKAAGKDSRDVRYNNWVFPVINENTIIVRGTIAKLTRISDDATPNF</sequence>